<evidence type="ECO:0000256" key="2">
    <source>
        <dbReference type="ARBA" id="ARBA00022448"/>
    </source>
</evidence>
<dbReference type="STRING" id="349161.Dred_2768"/>
<feature type="domain" description="ABC transporter" evidence="9">
    <location>
        <begin position="259"/>
        <end position="503"/>
    </location>
</feature>
<evidence type="ECO:0000256" key="6">
    <source>
        <dbReference type="ARBA" id="ARBA00022840"/>
    </source>
</evidence>
<reference evidence="10 11" key="1">
    <citation type="submission" date="2007-03" db="EMBL/GenBank/DDBJ databases">
        <title>Complete sequence of Desulfotomaculum reducens MI-1.</title>
        <authorList>
            <consortium name="US DOE Joint Genome Institute"/>
            <person name="Copeland A."/>
            <person name="Lucas S."/>
            <person name="Lapidus A."/>
            <person name="Barry K."/>
            <person name="Detter J.C."/>
            <person name="Glavina del Rio T."/>
            <person name="Hammon N."/>
            <person name="Israni S."/>
            <person name="Dalin E."/>
            <person name="Tice H."/>
            <person name="Pitluck S."/>
            <person name="Sims D."/>
            <person name="Brettin T."/>
            <person name="Bruce D."/>
            <person name="Han C."/>
            <person name="Tapia R."/>
            <person name="Schmutz J."/>
            <person name="Larimer F."/>
            <person name="Land M."/>
            <person name="Hauser L."/>
            <person name="Kyrpides N."/>
            <person name="Kim E."/>
            <person name="Tebo B.M."/>
            <person name="Richardson P."/>
        </authorList>
    </citation>
    <scope>NUCLEOTIDE SEQUENCE [LARGE SCALE GENOMIC DNA]</scope>
    <source>
        <strain evidence="10 11">MI-1</strain>
    </source>
</reference>
<evidence type="ECO:0000256" key="3">
    <source>
        <dbReference type="ARBA" id="ARBA00022475"/>
    </source>
</evidence>
<dbReference type="KEGG" id="drm:Dred_2768"/>
<dbReference type="FunFam" id="3.40.50.300:FF:000127">
    <property type="entry name" value="Ribose import ATP-binding protein RbsA"/>
    <property type="match status" value="1"/>
</dbReference>
<keyword evidence="2" id="KW-0813">Transport</keyword>
<keyword evidence="3" id="KW-1003">Cell membrane</keyword>
<evidence type="ECO:0000313" key="11">
    <source>
        <dbReference type="Proteomes" id="UP000001556"/>
    </source>
</evidence>
<dbReference type="CDD" id="cd03216">
    <property type="entry name" value="ABC_Carb_Monos_I"/>
    <property type="match status" value="1"/>
</dbReference>
<evidence type="ECO:0000313" key="10">
    <source>
        <dbReference type="EMBL" id="ABO51272.1"/>
    </source>
</evidence>
<dbReference type="HOGENOM" id="CLU_000604_92_0_9"/>
<keyword evidence="7" id="KW-1278">Translocase</keyword>
<organism evidence="10 11">
    <name type="scientific">Desulforamulus reducens (strain ATCC BAA-1160 / DSM 100696 / MI-1)</name>
    <name type="common">Desulfotomaculum reducens</name>
    <dbReference type="NCBI Taxonomy" id="349161"/>
    <lineage>
        <taxon>Bacteria</taxon>
        <taxon>Bacillati</taxon>
        <taxon>Bacillota</taxon>
        <taxon>Clostridia</taxon>
        <taxon>Eubacteriales</taxon>
        <taxon>Peptococcaceae</taxon>
        <taxon>Desulforamulus</taxon>
    </lineage>
</organism>
<keyword evidence="5" id="KW-0547">Nucleotide-binding</keyword>
<dbReference type="InterPro" id="IPR017871">
    <property type="entry name" value="ABC_transporter-like_CS"/>
</dbReference>
<dbReference type="InterPro" id="IPR003439">
    <property type="entry name" value="ABC_transporter-like_ATP-bd"/>
</dbReference>
<dbReference type="AlphaFoldDB" id="A4J869"/>
<dbReference type="RefSeq" id="WP_011879067.1">
    <property type="nucleotide sequence ID" value="NC_009253.1"/>
</dbReference>
<dbReference type="CDD" id="cd03215">
    <property type="entry name" value="ABC_Carb_Monos_II"/>
    <property type="match status" value="1"/>
</dbReference>
<dbReference type="EMBL" id="CP000612">
    <property type="protein sequence ID" value="ABO51272.1"/>
    <property type="molecule type" value="Genomic_DNA"/>
</dbReference>
<keyword evidence="8" id="KW-0472">Membrane</keyword>
<evidence type="ECO:0000256" key="8">
    <source>
        <dbReference type="ARBA" id="ARBA00023136"/>
    </source>
</evidence>
<protein>
    <submittedName>
        <fullName evidence="10">Nucleoside ABC transporter ATP-binding protein</fullName>
    </submittedName>
</protein>
<gene>
    <name evidence="10" type="ordered locus">Dred_2768</name>
</gene>
<keyword evidence="4" id="KW-0677">Repeat</keyword>
<dbReference type="PANTHER" id="PTHR43790">
    <property type="entry name" value="CARBOHYDRATE TRANSPORT ATP-BINDING PROTEIN MG119-RELATED"/>
    <property type="match status" value="1"/>
</dbReference>
<name>A4J869_DESRM</name>
<dbReference type="PROSITE" id="PS50893">
    <property type="entry name" value="ABC_TRANSPORTER_2"/>
    <property type="match status" value="2"/>
</dbReference>
<sequence>MQSYAVEMKGITKGFKGVIANNQVNFRLAKGSIHGLLGENGAGKTTLMNILFGLYQPEAGQIFINGTEVVINNPTQAMNLGIGMVHQHFMLVRPMTVVENIMLGLPAKRGIFLDKGAVEDSLKKLSEKYNLKVNPKAQIRQLSVGEQQRVEILSVLYRGADILILDEPTAVLTPQETAELFKILKLMRDDGKSIILITHKLEEILEIADEVTVLRDGCQVGGEKITNQTTKSDLTNMMVGREVLLSFDERPDCTGETRLVVDNVTLKNENKLLVLDCVNFNIRAGEILGLAGVDGNGQKELCEVLTGLRPLTSGKIQLDGQVLSGKNPSEYIKEGIAHIPEDRHKTGLAMGFDITNNLIIKEYQSPRFSTGGLLNFKAIAANAQQLLNEYRIKASGPEAKAKDLSGGNQQKIILAREISSSPRVIIANQPTRGLDIGASMYVREKLLEQREKGVSILLISADLEELLQISDRIAVIYEGRIKGILKNKNVSIEEIGMLMAGVESGEKTAC</sequence>
<evidence type="ECO:0000256" key="7">
    <source>
        <dbReference type="ARBA" id="ARBA00022967"/>
    </source>
</evidence>
<dbReference type="Pfam" id="PF00005">
    <property type="entry name" value="ABC_tran"/>
    <property type="match status" value="2"/>
</dbReference>
<dbReference type="PANTHER" id="PTHR43790:SF4">
    <property type="entry name" value="GUANOSINE IMPORT ATP-BINDING PROTEIN NUPO"/>
    <property type="match status" value="1"/>
</dbReference>
<evidence type="ECO:0000256" key="1">
    <source>
        <dbReference type="ARBA" id="ARBA00004202"/>
    </source>
</evidence>
<keyword evidence="6 10" id="KW-0067">ATP-binding</keyword>
<proteinExistence type="predicted"/>
<dbReference type="SMART" id="SM00382">
    <property type="entry name" value="AAA"/>
    <property type="match status" value="1"/>
</dbReference>
<feature type="domain" description="ABC transporter" evidence="9">
    <location>
        <begin position="6"/>
        <end position="241"/>
    </location>
</feature>
<evidence type="ECO:0000259" key="9">
    <source>
        <dbReference type="PROSITE" id="PS50893"/>
    </source>
</evidence>
<dbReference type="eggNOG" id="COG3845">
    <property type="taxonomic scope" value="Bacteria"/>
</dbReference>
<dbReference type="GO" id="GO:0005886">
    <property type="term" value="C:plasma membrane"/>
    <property type="evidence" value="ECO:0007669"/>
    <property type="project" value="UniProtKB-SubCell"/>
</dbReference>
<dbReference type="InterPro" id="IPR003593">
    <property type="entry name" value="AAA+_ATPase"/>
</dbReference>
<dbReference type="SUPFAM" id="SSF52540">
    <property type="entry name" value="P-loop containing nucleoside triphosphate hydrolases"/>
    <property type="match status" value="2"/>
</dbReference>
<dbReference type="Gene3D" id="3.40.50.300">
    <property type="entry name" value="P-loop containing nucleotide triphosphate hydrolases"/>
    <property type="match status" value="2"/>
</dbReference>
<dbReference type="Proteomes" id="UP000001556">
    <property type="component" value="Chromosome"/>
</dbReference>
<evidence type="ECO:0000256" key="5">
    <source>
        <dbReference type="ARBA" id="ARBA00022741"/>
    </source>
</evidence>
<dbReference type="GO" id="GO:0016887">
    <property type="term" value="F:ATP hydrolysis activity"/>
    <property type="evidence" value="ECO:0007669"/>
    <property type="project" value="InterPro"/>
</dbReference>
<accession>A4J869</accession>
<comment type="subcellular location">
    <subcellularLocation>
        <location evidence="1">Cell membrane</location>
        <topology evidence="1">Peripheral membrane protein</topology>
    </subcellularLocation>
</comment>
<dbReference type="InterPro" id="IPR027417">
    <property type="entry name" value="P-loop_NTPase"/>
</dbReference>
<dbReference type="InterPro" id="IPR050107">
    <property type="entry name" value="ABC_carbohydrate_import_ATPase"/>
</dbReference>
<evidence type="ECO:0000256" key="4">
    <source>
        <dbReference type="ARBA" id="ARBA00022737"/>
    </source>
</evidence>
<keyword evidence="11" id="KW-1185">Reference proteome</keyword>
<dbReference type="PROSITE" id="PS00211">
    <property type="entry name" value="ABC_TRANSPORTER_1"/>
    <property type="match status" value="2"/>
</dbReference>
<dbReference type="GO" id="GO:0005524">
    <property type="term" value="F:ATP binding"/>
    <property type="evidence" value="ECO:0007669"/>
    <property type="project" value="UniProtKB-KW"/>
</dbReference>